<dbReference type="OrthoDB" id="8532943at2"/>
<keyword evidence="1" id="KW-0418">Kinase</keyword>
<protein>
    <submittedName>
        <fullName evidence="1">Lipopolysaccharide kinase (Kdo/WaaP) family protein</fullName>
    </submittedName>
</protein>
<proteinExistence type="predicted"/>
<accession>A0A4R6TTB0</accession>
<comment type="caution">
    <text evidence="1">The sequence shown here is derived from an EMBL/GenBank/DDBJ whole genome shotgun (WGS) entry which is preliminary data.</text>
</comment>
<evidence type="ECO:0000313" key="2">
    <source>
        <dbReference type="Proteomes" id="UP000294575"/>
    </source>
</evidence>
<dbReference type="AlphaFoldDB" id="A0A4R6TTB0"/>
<sequence length="474" mass="54304">MSITHLQGRSPSLPYTLRFLDGSRLELLQWLRVLPDQRYVARAQWKGRSVLAKLFVGSKAQRHFQRELTGAQSLAQSGLPTPELLASDYDHAFGGWILFAFLEETFSLGQQWQTVAQEPFLSDSQQQVLIQALGCIARMHRQGLWQSDLHLDNFLLHQGELYVIDGGGVERQQSGQLLESGLAQENLAVFFAQLPPALDEWLEPLLQIYKERGGQQDVQLASLRDGIAKIRRWRIRDYLKKTGRDCSLFSVSKSLSDVTAMQRARQDEVAALIADPDAFIETGHIYKTGGAATVARVEHEGQRWIIKRYNIKNFTHWLKRCWRPSRAWHSWQAGFLLELEGIAVVANVAVREKRWLGLRRQAWLISEYAGEQDLIARFAPHVSDGQISQADLQQLQELLRAMIRAKISHGDLKGHNILWHNDRCLLIDLDAVRQHSSHGSFARAFKRDRARLLRNWPQDSPLYLLLDKHLPQID</sequence>
<dbReference type="GO" id="GO:0016301">
    <property type="term" value="F:kinase activity"/>
    <property type="evidence" value="ECO:0007669"/>
    <property type="project" value="UniProtKB-KW"/>
</dbReference>
<gene>
    <name evidence="1" type="ORF">DFQ45_1179</name>
</gene>
<dbReference type="EMBL" id="SNYK01000017">
    <property type="protein sequence ID" value="TDQ34761.1"/>
    <property type="molecule type" value="Genomic_DNA"/>
</dbReference>
<reference evidence="1 2" key="1">
    <citation type="submission" date="2019-03" db="EMBL/GenBank/DDBJ databases">
        <title>Genomic Encyclopedia of Type Strains, Phase IV (KMG-IV): sequencing the most valuable type-strain genomes for metagenomic binning, comparative biology and taxonomic classification.</title>
        <authorList>
            <person name="Goeker M."/>
        </authorList>
    </citation>
    <scope>NUCLEOTIDE SEQUENCE [LARGE SCALE GENOMIC DNA]</scope>
    <source>
        <strain evidence="1 2">DSM 28679</strain>
    </source>
</reference>
<keyword evidence="2" id="KW-1185">Reference proteome</keyword>
<dbReference type="SUPFAM" id="SSF56112">
    <property type="entry name" value="Protein kinase-like (PK-like)"/>
    <property type="match status" value="2"/>
</dbReference>
<keyword evidence="1" id="KW-0808">Transferase</keyword>
<dbReference type="RefSeq" id="WP_101497851.1">
    <property type="nucleotide sequence ID" value="NZ_LNJZ01000009.1"/>
</dbReference>
<name>A0A4R6TTB0_9GAMM</name>
<evidence type="ECO:0000313" key="1">
    <source>
        <dbReference type="EMBL" id="TDQ34761.1"/>
    </source>
</evidence>
<dbReference type="Gene3D" id="1.10.510.10">
    <property type="entry name" value="Transferase(Phosphotransferase) domain 1"/>
    <property type="match status" value="2"/>
</dbReference>
<dbReference type="InterPro" id="IPR011009">
    <property type="entry name" value="Kinase-like_dom_sf"/>
</dbReference>
<dbReference type="Proteomes" id="UP000294575">
    <property type="component" value="Unassembled WGS sequence"/>
</dbReference>
<organism evidence="1 2">
    <name type="scientific">Thiopseudomonas denitrificans</name>
    <dbReference type="NCBI Taxonomy" id="1501432"/>
    <lineage>
        <taxon>Bacteria</taxon>
        <taxon>Pseudomonadati</taxon>
        <taxon>Pseudomonadota</taxon>
        <taxon>Gammaproteobacteria</taxon>
        <taxon>Pseudomonadales</taxon>
        <taxon>Pseudomonadaceae</taxon>
        <taxon>Thiopseudomonas</taxon>
    </lineage>
</organism>
<dbReference type="Pfam" id="PF06293">
    <property type="entry name" value="Kdo"/>
    <property type="match status" value="2"/>
</dbReference>